<keyword evidence="4" id="KW-1032">Host cell membrane</keyword>
<keyword evidence="5" id="KW-0945">Host-virus interaction</keyword>
<evidence type="ECO:0000256" key="5">
    <source>
        <dbReference type="ARBA" id="ARBA00022581"/>
    </source>
</evidence>
<dbReference type="AlphaFoldDB" id="A0A8I3XB08"/>
<keyword evidence="17" id="KW-1185">Reference proteome</keyword>
<sequence length="660" mass="73212">MDPPHPSQESTSPSGVMGRSPWRKSYQTKAKKSLTLFSLFYYSSFFPCSVTSYLVINVTRSDSPQTITFDACLVVPCGDLESQRQLAAADKYLCPSTADASRFFMLPLCHTWEYVVWTTQSQDWVPSSDFPLAVLKPYIHFTKGSAPPNCQYNQCNPVQISITIPTLQDSSPILSRLYGMGADVSGKDPIGGFRLDFIAPPPSTSSQPAKTVISSPPNDKTKVAILEVKNLQQTLAIETGYQDVNAWMEWIEYSVQTLNKSDCYVCARGRPEAQIVPFPVGWSSDPVGMSCMVALFQDPTAWGNEFCHALSLLFPEVQHSVGQLPRAIQLPSPDTNFTSCLSRQGENLVFFGDLKGCSEVKPFQELTNQSPLVHPRADVWWYCGGPLLDTLPSNWSGTCALVQLVIPFTLAFHETEKEKLQRRKTRAAPLGSFDSHVYIDAIGVPRGVPDRFKARNPIAAGFESIFPWVAINKNVDWINYIYYNQQRFINYTTDAIKGIAEQLGPTSQMAWENRMALDMILAEKGGVCVMIGAQCCTFIPNNTAPNGTITKALQALTSLSNELATNSGIDDPITGWLGKWFGKWKGFFASILSSLAVAMAVLILVGCCIIPCIRGLIQRLVEAAVSKTFPSSSESYTDKFFHMKELQRRVMLDKFKEENV</sequence>
<dbReference type="Ensembl" id="ENSCJAT00000118529.1">
    <property type="protein sequence ID" value="ENSCJAP00000091041.1"/>
    <property type="gene ID" value="ENSCJAG00000078411.1"/>
</dbReference>
<name>A0A8I3XB08_CALJA</name>
<evidence type="ECO:0000256" key="8">
    <source>
        <dbReference type="ARBA" id="ARBA00022989"/>
    </source>
</evidence>
<dbReference type="PANTHER" id="PTHR10424:SF81">
    <property type="entry name" value="ERVV2 PROTEIN"/>
    <property type="match status" value="1"/>
</dbReference>
<dbReference type="Gene3D" id="1.10.287.210">
    <property type="match status" value="1"/>
</dbReference>
<keyword evidence="7" id="KW-1043">Host membrane</keyword>
<dbReference type="SUPFAM" id="SSF58069">
    <property type="entry name" value="Virus ectodomain"/>
    <property type="match status" value="1"/>
</dbReference>
<dbReference type="GeneID" id="118145018"/>
<keyword evidence="11" id="KW-1015">Disulfide bond</keyword>
<evidence type="ECO:0008006" key="18">
    <source>
        <dbReference type="Google" id="ProtNLM"/>
    </source>
</evidence>
<evidence type="ECO:0000256" key="12">
    <source>
        <dbReference type="ARBA" id="ARBA00023180"/>
    </source>
</evidence>
<dbReference type="Pfam" id="PF00429">
    <property type="entry name" value="TLV_coat"/>
    <property type="match status" value="1"/>
</dbReference>
<dbReference type="OrthoDB" id="9558098at2759"/>
<evidence type="ECO:0000256" key="14">
    <source>
        <dbReference type="SAM" id="MobiDB-lite"/>
    </source>
</evidence>
<keyword evidence="12" id="KW-0325">Glycoprotein</keyword>
<evidence type="ECO:0000256" key="6">
    <source>
        <dbReference type="ARBA" id="ARBA00022692"/>
    </source>
</evidence>
<evidence type="ECO:0000256" key="13">
    <source>
        <dbReference type="ARBA" id="ARBA00023288"/>
    </source>
</evidence>
<dbReference type="CDD" id="cd09951">
    <property type="entry name" value="HERV-Rb-like_HR1-HR2"/>
    <property type="match status" value="1"/>
</dbReference>
<dbReference type="OMA" id="WMEWIEY"/>
<evidence type="ECO:0000256" key="3">
    <source>
        <dbReference type="ARBA" id="ARBA00004563"/>
    </source>
</evidence>
<organism evidence="16 17">
    <name type="scientific">Callithrix jacchus</name>
    <name type="common">White-tufted-ear marmoset</name>
    <name type="synonym">Simia Jacchus</name>
    <dbReference type="NCBI Taxonomy" id="9483"/>
    <lineage>
        <taxon>Eukaryota</taxon>
        <taxon>Metazoa</taxon>
        <taxon>Chordata</taxon>
        <taxon>Craniata</taxon>
        <taxon>Vertebrata</taxon>
        <taxon>Euteleostomi</taxon>
        <taxon>Mammalia</taxon>
        <taxon>Eutheria</taxon>
        <taxon>Euarchontoglires</taxon>
        <taxon>Primates</taxon>
        <taxon>Haplorrhini</taxon>
        <taxon>Platyrrhini</taxon>
        <taxon>Cebidae</taxon>
        <taxon>Callitrichinae</taxon>
        <taxon>Callithrix</taxon>
        <taxon>Callithrix</taxon>
    </lineage>
</organism>
<feature type="region of interest" description="Disordered" evidence="14">
    <location>
        <begin position="1"/>
        <end position="21"/>
    </location>
</feature>
<reference evidence="16" key="3">
    <citation type="submission" date="2025-09" db="UniProtKB">
        <authorList>
            <consortium name="Ensembl"/>
        </authorList>
    </citation>
    <scope>IDENTIFICATION</scope>
</reference>
<evidence type="ECO:0000256" key="15">
    <source>
        <dbReference type="SAM" id="Phobius"/>
    </source>
</evidence>
<reference evidence="16 17" key="1">
    <citation type="submission" date="2009-03" db="EMBL/GenBank/DDBJ databases">
        <authorList>
            <person name="Warren W."/>
            <person name="Ye L."/>
            <person name="Minx P."/>
            <person name="Worley K."/>
            <person name="Gibbs R."/>
            <person name="Wilson R.K."/>
        </authorList>
    </citation>
    <scope>NUCLEOTIDE SEQUENCE [LARGE SCALE GENOMIC DNA]</scope>
</reference>
<comment type="subcellular location">
    <subcellularLocation>
        <location evidence="1">Host cell membrane</location>
        <topology evidence="1">Single-pass type I membrane protein</topology>
    </subcellularLocation>
    <subcellularLocation>
        <location evidence="2">Host endomembrane system</location>
        <topology evidence="2">Peripheral membrane protein</topology>
    </subcellularLocation>
    <subcellularLocation>
        <location evidence="3">Virion membrane</location>
        <topology evidence="3">Single-pass type I membrane protein</topology>
    </subcellularLocation>
</comment>
<evidence type="ECO:0000256" key="7">
    <source>
        <dbReference type="ARBA" id="ARBA00022870"/>
    </source>
</evidence>
<gene>
    <name evidence="16" type="primary">LOC118145018</name>
</gene>
<evidence type="ECO:0000256" key="10">
    <source>
        <dbReference type="ARBA" id="ARBA00023139"/>
    </source>
</evidence>
<dbReference type="GeneTree" id="ENSGT00530000064449"/>
<evidence type="ECO:0000256" key="9">
    <source>
        <dbReference type="ARBA" id="ARBA00023136"/>
    </source>
</evidence>
<keyword evidence="8 15" id="KW-1133">Transmembrane helix</keyword>
<keyword evidence="6 15" id="KW-0812">Transmembrane</keyword>
<keyword evidence="13" id="KW-0449">Lipoprotein</keyword>
<proteinExistence type="predicted"/>
<keyword evidence="9 15" id="KW-0472">Membrane</keyword>
<accession>A0A8I3XB08</accession>
<dbReference type="RefSeq" id="XP_035117206.2">
    <property type="nucleotide sequence ID" value="XM_035261315.2"/>
</dbReference>
<evidence type="ECO:0000256" key="4">
    <source>
        <dbReference type="ARBA" id="ARBA00022511"/>
    </source>
</evidence>
<dbReference type="InterPro" id="IPR018154">
    <property type="entry name" value="TLV/ENV_coat_polyprotein"/>
</dbReference>
<keyword evidence="10" id="KW-0564">Palmitate</keyword>
<evidence type="ECO:0000313" key="16">
    <source>
        <dbReference type="Ensembl" id="ENSCJAP00000091041.1"/>
    </source>
</evidence>
<evidence type="ECO:0000256" key="1">
    <source>
        <dbReference type="ARBA" id="ARBA00004402"/>
    </source>
</evidence>
<protein>
    <recommendedName>
        <fullName evidence="18">Envelope polyprotein</fullName>
    </recommendedName>
</protein>
<dbReference type="SUPFAM" id="SSF49830">
    <property type="entry name" value="ENV polyprotein, receptor-binding domain"/>
    <property type="match status" value="1"/>
</dbReference>
<dbReference type="InterPro" id="IPR008981">
    <property type="entry name" value="FMuLV_rcpt-bd"/>
</dbReference>
<evidence type="ECO:0000256" key="11">
    <source>
        <dbReference type="ARBA" id="ARBA00023157"/>
    </source>
</evidence>
<feature type="transmembrane region" description="Helical" evidence="15">
    <location>
        <begin position="587"/>
        <end position="610"/>
    </location>
</feature>
<dbReference type="Proteomes" id="UP000008225">
    <property type="component" value="Chromosome 10"/>
</dbReference>
<dbReference type="KEGG" id="cjc:118145018"/>
<reference evidence="16" key="2">
    <citation type="submission" date="2025-08" db="UniProtKB">
        <authorList>
            <consortium name="Ensembl"/>
        </authorList>
    </citation>
    <scope>IDENTIFICATION</scope>
</reference>
<evidence type="ECO:0000256" key="2">
    <source>
        <dbReference type="ARBA" id="ARBA00004531"/>
    </source>
</evidence>
<evidence type="ECO:0000313" key="17">
    <source>
        <dbReference type="Proteomes" id="UP000008225"/>
    </source>
</evidence>
<dbReference type="PANTHER" id="PTHR10424">
    <property type="entry name" value="VIRAL ENVELOPE PROTEIN"/>
    <property type="match status" value="1"/>
</dbReference>